<dbReference type="Proteomes" id="UP001139012">
    <property type="component" value="Unassembled WGS sequence"/>
</dbReference>
<evidence type="ECO:0000313" key="3">
    <source>
        <dbReference type="Proteomes" id="UP001139012"/>
    </source>
</evidence>
<gene>
    <name evidence="2" type="ORF">L6637_14545</name>
</gene>
<protein>
    <recommendedName>
        <fullName evidence="4">Secreted protein</fullName>
    </recommendedName>
</protein>
<comment type="caution">
    <text evidence="2">The sequence shown here is derived from an EMBL/GenBank/DDBJ whole genome shotgun (WGS) entry which is preliminary data.</text>
</comment>
<evidence type="ECO:0000256" key="1">
    <source>
        <dbReference type="SAM" id="SignalP"/>
    </source>
</evidence>
<dbReference type="RefSeq" id="WP_237871037.1">
    <property type="nucleotide sequence ID" value="NZ_JAKLUA010000004.1"/>
</dbReference>
<reference evidence="2" key="1">
    <citation type="submission" date="2022-01" db="EMBL/GenBank/DDBJ databases">
        <title>Genome sequnece data of strain Bradyrhizobium sp. nov.</title>
        <authorList>
            <person name="Zhang J."/>
        </authorList>
    </citation>
    <scope>NUCLEOTIDE SEQUENCE</scope>
    <source>
        <strain evidence="2">WYCCWR 12774</strain>
    </source>
</reference>
<name>A0ABS9LMD6_9BRAD</name>
<feature type="signal peptide" evidence="1">
    <location>
        <begin position="1"/>
        <end position="24"/>
    </location>
</feature>
<organism evidence="2 3">
    <name type="scientific">Bradyrhizobium zhengyangense</name>
    <dbReference type="NCBI Taxonomy" id="2911009"/>
    <lineage>
        <taxon>Bacteria</taxon>
        <taxon>Pseudomonadati</taxon>
        <taxon>Pseudomonadota</taxon>
        <taxon>Alphaproteobacteria</taxon>
        <taxon>Hyphomicrobiales</taxon>
        <taxon>Nitrobacteraceae</taxon>
        <taxon>Bradyrhizobium</taxon>
    </lineage>
</organism>
<proteinExistence type="predicted"/>
<keyword evidence="3" id="KW-1185">Reference proteome</keyword>
<feature type="chain" id="PRO_5046740917" description="Secreted protein" evidence="1">
    <location>
        <begin position="25"/>
        <end position="288"/>
    </location>
</feature>
<evidence type="ECO:0008006" key="4">
    <source>
        <dbReference type="Google" id="ProtNLM"/>
    </source>
</evidence>
<evidence type="ECO:0000313" key="2">
    <source>
        <dbReference type="EMBL" id="MCG2668180.1"/>
    </source>
</evidence>
<keyword evidence="1" id="KW-0732">Signal</keyword>
<dbReference type="EMBL" id="JAKLUA010000004">
    <property type="protein sequence ID" value="MCG2668180.1"/>
    <property type="molecule type" value="Genomic_DNA"/>
</dbReference>
<sequence>MLRTSTFLAIALSATAICSATVPAAAFPLKLPSTAPVLTKPQESQVVSHIPTKVVDAPQTIPAAPGMSSVNKKVMIPAPGISSVGKALDNCTTNPKLCQTSVTPPWPPKPWPPIPHCEAMSGEALRRCLRGLPNPGPDPDNDKDEHHHPVVIFVPQAPVQVPVAVPAAVPYSAPVRVATGSGSTSTATAQPQPVVTPACVTAADIPALGAAIDQLLPTAQLSAADMSKITELRQLIQLLATDGRVAAARDVEEDAMNRLGYQKVWLRCGLGTFEWEKQAATTQANQAK</sequence>
<accession>A0ABS9LMD6</accession>